<feature type="region of interest" description="Disordered" evidence="1">
    <location>
        <begin position="174"/>
        <end position="242"/>
    </location>
</feature>
<evidence type="ECO:0000313" key="2">
    <source>
        <dbReference type="EMBL" id="KAK6941377.1"/>
    </source>
</evidence>
<organism evidence="2 3">
    <name type="scientific">Dillenia turbinata</name>
    <dbReference type="NCBI Taxonomy" id="194707"/>
    <lineage>
        <taxon>Eukaryota</taxon>
        <taxon>Viridiplantae</taxon>
        <taxon>Streptophyta</taxon>
        <taxon>Embryophyta</taxon>
        <taxon>Tracheophyta</taxon>
        <taxon>Spermatophyta</taxon>
        <taxon>Magnoliopsida</taxon>
        <taxon>eudicotyledons</taxon>
        <taxon>Gunneridae</taxon>
        <taxon>Pentapetalae</taxon>
        <taxon>Dilleniales</taxon>
        <taxon>Dilleniaceae</taxon>
        <taxon>Dillenia</taxon>
    </lineage>
</organism>
<gene>
    <name evidence="2" type="ORF">RJ641_026754</name>
</gene>
<feature type="compositionally biased region" description="Polar residues" evidence="1">
    <location>
        <begin position="57"/>
        <end position="70"/>
    </location>
</feature>
<evidence type="ECO:0000256" key="1">
    <source>
        <dbReference type="SAM" id="MobiDB-lite"/>
    </source>
</evidence>
<feature type="region of interest" description="Disordered" evidence="1">
    <location>
        <begin position="1"/>
        <end position="70"/>
    </location>
</feature>
<accession>A0AAN8W4E9</accession>
<sequence>MQDQIRDKWSMKIVSNRETLPWQQQTERLRQKKMEEEETKEEEKEEKEKGSGVAGSTEGNRGNTSSGVNSVSFGLHNRFVSAPWVHGSKNQKPQVESSSDKCFDFDDNVGKSKSFDQYKFKSPKLLNVEKDKKYEVKPSKSQLEFVFGESEQTYKFELNVEKKKNVDVEHCHDDELEVKPQKPQLEFVSQKSERGSEFHVNVEKDENVDVELDDDLSEDDEDYDQFEDSSNNSGSVALTRER</sequence>
<dbReference type="Proteomes" id="UP001370490">
    <property type="component" value="Unassembled WGS sequence"/>
</dbReference>
<feature type="compositionally biased region" description="Acidic residues" evidence="1">
    <location>
        <begin position="36"/>
        <end position="45"/>
    </location>
</feature>
<feature type="compositionally biased region" description="Polar residues" evidence="1">
    <location>
        <begin position="16"/>
        <end position="26"/>
    </location>
</feature>
<dbReference type="AlphaFoldDB" id="A0AAN8W4E9"/>
<feature type="compositionally biased region" description="Acidic residues" evidence="1">
    <location>
        <begin position="208"/>
        <end position="227"/>
    </location>
</feature>
<feature type="compositionally biased region" description="Basic and acidic residues" evidence="1">
    <location>
        <begin position="191"/>
        <end position="207"/>
    </location>
</feature>
<keyword evidence="3" id="KW-1185">Reference proteome</keyword>
<comment type="caution">
    <text evidence="2">The sequence shown here is derived from an EMBL/GenBank/DDBJ whole genome shotgun (WGS) entry which is preliminary data.</text>
</comment>
<name>A0AAN8W4E9_9MAGN</name>
<proteinExistence type="predicted"/>
<reference evidence="2 3" key="1">
    <citation type="submission" date="2023-12" db="EMBL/GenBank/DDBJ databases">
        <title>A high-quality genome assembly for Dillenia turbinata (Dilleniales).</title>
        <authorList>
            <person name="Chanderbali A."/>
        </authorList>
    </citation>
    <scope>NUCLEOTIDE SEQUENCE [LARGE SCALE GENOMIC DNA]</scope>
    <source>
        <strain evidence="2">LSX21</strain>
        <tissue evidence="2">Leaf</tissue>
    </source>
</reference>
<feature type="compositionally biased region" description="Basic and acidic residues" evidence="1">
    <location>
        <begin position="1"/>
        <end position="10"/>
    </location>
</feature>
<dbReference type="EMBL" id="JBAMMX010000004">
    <property type="protein sequence ID" value="KAK6941377.1"/>
    <property type="molecule type" value="Genomic_DNA"/>
</dbReference>
<protein>
    <submittedName>
        <fullName evidence="2">Uncharacterized protein</fullName>
    </submittedName>
</protein>
<evidence type="ECO:0000313" key="3">
    <source>
        <dbReference type="Proteomes" id="UP001370490"/>
    </source>
</evidence>